<dbReference type="Pfam" id="PF01398">
    <property type="entry name" value="JAB"/>
    <property type="match status" value="1"/>
</dbReference>
<evidence type="ECO:0000256" key="3">
    <source>
        <dbReference type="ARBA" id="ARBA00022670"/>
    </source>
</evidence>
<evidence type="ECO:0000256" key="2">
    <source>
        <dbReference type="ARBA" id="ARBA00010981"/>
    </source>
</evidence>
<dbReference type="PANTHER" id="PTHR12947:SF13">
    <property type="entry name" value="FI19924P1"/>
    <property type="match status" value="1"/>
</dbReference>
<feature type="compositionally biased region" description="Low complexity" evidence="9">
    <location>
        <begin position="251"/>
        <end position="278"/>
    </location>
</feature>
<evidence type="ECO:0000256" key="7">
    <source>
        <dbReference type="ARBA" id="ARBA00022833"/>
    </source>
</evidence>
<keyword evidence="7" id="KW-0862">Zinc</keyword>
<feature type="compositionally biased region" description="Low complexity" evidence="9">
    <location>
        <begin position="191"/>
        <end position="210"/>
    </location>
</feature>
<evidence type="ECO:0000256" key="8">
    <source>
        <dbReference type="ARBA" id="ARBA00023049"/>
    </source>
</evidence>
<dbReference type="GO" id="GO:0006508">
    <property type="term" value="P:proteolysis"/>
    <property type="evidence" value="ECO:0007669"/>
    <property type="project" value="UniProtKB-KW"/>
</dbReference>
<dbReference type="InterPro" id="IPR000555">
    <property type="entry name" value="JAMM/MPN+_dom"/>
</dbReference>
<dbReference type="SUPFAM" id="SSF102712">
    <property type="entry name" value="JAB1/MPN domain"/>
    <property type="match status" value="1"/>
</dbReference>
<evidence type="ECO:0000256" key="1">
    <source>
        <dbReference type="ARBA" id="ARBA00001947"/>
    </source>
</evidence>
<dbReference type="PROSITE" id="PS50249">
    <property type="entry name" value="MPN"/>
    <property type="match status" value="1"/>
</dbReference>
<dbReference type="AlphaFoldDB" id="A0A7S0R6C5"/>
<proteinExistence type="inferred from homology"/>
<dbReference type="PANTHER" id="PTHR12947">
    <property type="entry name" value="AMSH-LIKE PROTEASE"/>
    <property type="match status" value="1"/>
</dbReference>
<reference evidence="11" key="1">
    <citation type="submission" date="2021-01" db="EMBL/GenBank/DDBJ databases">
        <authorList>
            <person name="Corre E."/>
            <person name="Pelletier E."/>
            <person name="Niang G."/>
            <person name="Scheremetjew M."/>
            <person name="Finn R."/>
            <person name="Kale V."/>
            <person name="Holt S."/>
            <person name="Cochrane G."/>
            <person name="Meng A."/>
            <person name="Brown T."/>
            <person name="Cohen L."/>
        </authorList>
    </citation>
    <scope>NUCLEOTIDE SEQUENCE</scope>
    <source>
        <strain evidence="11">SAG 11-49</strain>
    </source>
</reference>
<feature type="domain" description="MPN" evidence="10">
    <location>
        <begin position="385"/>
        <end position="517"/>
    </location>
</feature>
<feature type="region of interest" description="Disordered" evidence="9">
    <location>
        <begin position="176"/>
        <end position="210"/>
    </location>
</feature>
<feature type="compositionally biased region" description="Pro residues" evidence="9">
    <location>
        <begin position="291"/>
        <end position="302"/>
    </location>
</feature>
<comment type="cofactor">
    <cofactor evidence="1">
        <name>Zn(2+)</name>
        <dbReference type="ChEBI" id="CHEBI:29105"/>
    </cofactor>
</comment>
<dbReference type="EMBL" id="HBFB01005472">
    <property type="protein sequence ID" value="CAD8668432.1"/>
    <property type="molecule type" value="Transcribed_RNA"/>
</dbReference>
<name>A0A7S0R6C5_9CHLO</name>
<gene>
    <name evidence="11" type="ORF">CLEI1391_LOCUS3058</name>
</gene>
<evidence type="ECO:0000256" key="9">
    <source>
        <dbReference type="SAM" id="MobiDB-lite"/>
    </source>
</evidence>
<protein>
    <recommendedName>
        <fullName evidence="10">MPN domain-containing protein</fullName>
    </recommendedName>
</protein>
<evidence type="ECO:0000259" key="10">
    <source>
        <dbReference type="PROSITE" id="PS50249"/>
    </source>
</evidence>
<keyword evidence="3" id="KW-0645">Protease</keyword>
<evidence type="ECO:0000313" key="11">
    <source>
        <dbReference type="EMBL" id="CAD8668432.1"/>
    </source>
</evidence>
<dbReference type="GO" id="GO:0005768">
    <property type="term" value="C:endosome"/>
    <property type="evidence" value="ECO:0007669"/>
    <property type="project" value="TreeGrafter"/>
</dbReference>
<feature type="region of interest" description="Disordered" evidence="9">
    <location>
        <begin position="241"/>
        <end position="378"/>
    </location>
</feature>
<dbReference type="SUPFAM" id="SSF140856">
    <property type="entry name" value="USP8 N-terminal domain-like"/>
    <property type="match status" value="1"/>
</dbReference>
<dbReference type="GO" id="GO:0070536">
    <property type="term" value="P:protein K63-linked deubiquitination"/>
    <property type="evidence" value="ECO:0007669"/>
    <property type="project" value="InterPro"/>
</dbReference>
<keyword evidence="6" id="KW-0378">Hydrolase</keyword>
<evidence type="ECO:0000256" key="6">
    <source>
        <dbReference type="ARBA" id="ARBA00022801"/>
    </source>
</evidence>
<evidence type="ECO:0000256" key="4">
    <source>
        <dbReference type="ARBA" id="ARBA00022723"/>
    </source>
</evidence>
<evidence type="ECO:0000256" key="5">
    <source>
        <dbReference type="ARBA" id="ARBA00022786"/>
    </source>
</evidence>
<comment type="similarity">
    <text evidence="2">Belongs to the peptidase M67C family.</text>
</comment>
<feature type="region of interest" description="Disordered" evidence="9">
    <location>
        <begin position="135"/>
        <end position="164"/>
    </location>
</feature>
<dbReference type="Gene3D" id="3.40.140.10">
    <property type="entry name" value="Cytidine Deaminase, domain 2"/>
    <property type="match status" value="1"/>
</dbReference>
<dbReference type="GO" id="GO:0016020">
    <property type="term" value="C:membrane"/>
    <property type="evidence" value="ECO:0007669"/>
    <property type="project" value="TreeGrafter"/>
</dbReference>
<sequence>MPAPRKPDKEPSLVAYLAAQAAAKPVNNILSIQKYYTSAHLLIRQADDYRLQHNDEQQYVMLMRYASLVLETIPQHKSFAKTDPGYASLKKALAERYFPLLEKLKLELATKDAAFMRDPVAYSRNRPADAQQMATSNLPGVNWGPGSNASGSPSGLPAPASAAPVPQVNVDDLLDILQHGTGPPTRPAALPPAGQAGAPATSASSALSTTAPPPVYQPKYAASSSAAAHSHSLFFSSTSFGDSRGTGSQGAYTPSQPTYPSYPTAPSAGAASQQQQQALPRYPGLDDLRPLQPPALPQPQPSAGPSLGPQEIGVITVSPDTSGLPHTCTPSAPPLPPGQTSGYGPPPPQPQQQPPPPPPPPPQPQAQSGPSGPKELVKRQGLRDVHVSVALMEEFLAYARANTSRGIESCGILAGRLSANDSIFTITTLIIPKQTGTTDTVAALNEEEIFEVQFSQELYPLGWIHTHPTQTCFLSSVDVHTHCGYQTMLDEAVAIVMAPTDRSRKCGIFRLSTPGGLQLVQRCGLRGFHAHPDTSTGQDLYELCGHVYLNPRAKHSVIDLR</sequence>
<dbReference type="Pfam" id="PF08969">
    <property type="entry name" value="USP8_dimer"/>
    <property type="match status" value="1"/>
</dbReference>
<dbReference type="CDD" id="cd08066">
    <property type="entry name" value="MPN_AMSH_like"/>
    <property type="match status" value="1"/>
</dbReference>
<dbReference type="GO" id="GO:0046872">
    <property type="term" value="F:metal ion binding"/>
    <property type="evidence" value="ECO:0007669"/>
    <property type="project" value="UniProtKB-KW"/>
</dbReference>
<dbReference type="InterPro" id="IPR015063">
    <property type="entry name" value="USP8_dimer"/>
</dbReference>
<keyword evidence="8" id="KW-0482">Metalloprotease</keyword>
<keyword evidence="5" id="KW-0833">Ubl conjugation pathway</keyword>
<organism evidence="11">
    <name type="scientific">Chlamydomonas leiostraca</name>
    <dbReference type="NCBI Taxonomy" id="1034604"/>
    <lineage>
        <taxon>Eukaryota</taxon>
        <taxon>Viridiplantae</taxon>
        <taxon>Chlorophyta</taxon>
        <taxon>core chlorophytes</taxon>
        <taxon>Chlorophyceae</taxon>
        <taxon>CS clade</taxon>
        <taxon>Chlamydomonadales</taxon>
        <taxon>Chlamydomonadaceae</taxon>
        <taxon>Chlamydomonas</taxon>
    </lineage>
</organism>
<dbReference type="SMART" id="SM00232">
    <property type="entry name" value="JAB_MPN"/>
    <property type="match status" value="1"/>
</dbReference>
<accession>A0A7S0R6C5</accession>
<feature type="compositionally biased region" description="Low complexity" evidence="9">
    <location>
        <begin position="144"/>
        <end position="164"/>
    </location>
</feature>
<dbReference type="InterPro" id="IPR037518">
    <property type="entry name" value="MPN"/>
</dbReference>
<keyword evidence="4" id="KW-0479">Metal-binding</keyword>
<dbReference type="GO" id="GO:0061578">
    <property type="term" value="F:K63-linked deubiquitinase activity"/>
    <property type="evidence" value="ECO:0007669"/>
    <property type="project" value="InterPro"/>
</dbReference>
<dbReference type="Gene3D" id="1.20.58.80">
    <property type="entry name" value="Phosphotransferase system, lactose/cellobiose-type IIA subunit"/>
    <property type="match status" value="1"/>
</dbReference>
<dbReference type="GO" id="GO:0140492">
    <property type="term" value="F:metal-dependent deubiquitinase activity"/>
    <property type="evidence" value="ECO:0007669"/>
    <property type="project" value="InterPro"/>
</dbReference>
<dbReference type="InterPro" id="IPR044098">
    <property type="entry name" value="STAMBP/STALP-like_MPN"/>
</dbReference>
<feature type="compositionally biased region" description="Pro residues" evidence="9">
    <location>
        <begin position="344"/>
        <end position="364"/>
    </location>
</feature>